<evidence type="ECO:0000313" key="1">
    <source>
        <dbReference type="EMBL" id="OHU47257.1"/>
    </source>
</evidence>
<evidence type="ECO:0000313" key="2">
    <source>
        <dbReference type="Proteomes" id="UP000180043"/>
    </source>
</evidence>
<dbReference type="Proteomes" id="UP000180043">
    <property type="component" value="Unassembled WGS sequence"/>
</dbReference>
<name>A0A1S1LHS6_MYCCH</name>
<dbReference type="EMBL" id="MLIQ01000042">
    <property type="protein sequence ID" value="OHU47257.1"/>
    <property type="molecule type" value="Genomic_DNA"/>
</dbReference>
<organism evidence="1 2">
    <name type="scientific">Mycobacteroides chelonae</name>
    <name type="common">Mycobacterium chelonae</name>
    <dbReference type="NCBI Taxonomy" id="1774"/>
    <lineage>
        <taxon>Bacteria</taxon>
        <taxon>Bacillati</taxon>
        <taxon>Actinomycetota</taxon>
        <taxon>Actinomycetes</taxon>
        <taxon>Mycobacteriales</taxon>
        <taxon>Mycobacteriaceae</taxon>
        <taxon>Mycobacteroides</taxon>
    </lineage>
</organism>
<reference evidence="1 2" key="1">
    <citation type="submission" date="2016-10" db="EMBL/GenBank/DDBJ databases">
        <title>Evaluation of Human, Veterinary and Environmental Mycobacterium chelonae Isolates by Core Genome Phylogenomic Analysis, Targeted Gene Comparison, and Anti-microbial Susceptibility Patterns: A Tale of Mistaken Identities.</title>
        <authorList>
            <person name="Fogelson S.B."/>
            <person name="Camus A.C."/>
            <person name="Lorenz W."/>
            <person name="Vasireddy R."/>
            <person name="Vasireddy S."/>
            <person name="Smith T."/>
            <person name="Brown-Elliott B.A."/>
            <person name="Wallace R.J.Jr."/>
            <person name="Hasan N.A."/>
            <person name="Reischl U."/>
            <person name="Sanchez S."/>
        </authorList>
    </citation>
    <scope>NUCLEOTIDE SEQUENCE [LARGE SCALE GENOMIC DNA]</scope>
    <source>
        <strain evidence="1 2">15515</strain>
    </source>
</reference>
<protein>
    <submittedName>
        <fullName evidence="1">Uncharacterized protein</fullName>
    </submittedName>
</protein>
<gene>
    <name evidence="1" type="ORF">BKG82_26750</name>
</gene>
<sequence length="87" mass="9367">MARDMFGTPLVPGVNVDKVDVAAGLRELALCGYKDAKTRTVIEYALQRWARGEEQAAERGAVDQSFHGVDVGSWRRVLAAAMSAAST</sequence>
<comment type="caution">
    <text evidence="1">The sequence shown here is derived from an EMBL/GenBank/DDBJ whole genome shotgun (WGS) entry which is preliminary data.</text>
</comment>
<proteinExistence type="predicted"/>
<accession>A0A1S1LHS6</accession>
<dbReference type="RefSeq" id="WP_070947875.1">
    <property type="nucleotide sequence ID" value="NZ_MLIQ01000042.1"/>
</dbReference>
<dbReference type="AlphaFoldDB" id="A0A1S1LHS6"/>